<dbReference type="SMART" id="SM01043">
    <property type="entry name" value="BTAD"/>
    <property type="match status" value="1"/>
</dbReference>
<dbReference type="InterPro" id="IPR051677">
    <property type="entry name" value="AfsR-DnrI-RedD_regulator"/>
</dbReference>
<dbReference type="InterPro" id="IPR005158">
    <property type="entry name" value="BTAD"/>
</dbReference>
<dbReference type="InterPro" id="IPR027417">
    <property type="entry name" value="P-loop_NTPase"/>
</dbReference>
<dbReference type="Proteomes" id="UP000265692">
    <property type="component" value="Unassembled WGS sequence"/>
</dbReference>
<sequence length="1070" mass="125143">MKGRAEIMQNVLISKLIPPDPSIYYLRRSKLLKKLSKSKFAKLTIVHSGAGFGKTSAVAQLMADSQQLFSWYQVSEEDDDAIPFFRHLFFSIQHIFPPFGSAMGKWDNFSGFLKLEELNKLALLFINELHKIKNPLFIVIDDFHVVHHVFQINYVLNKIIENLPPEIHVVVASRIYPNWNCILPLKMNGKLIECKEEDFIFTKEEVAVLFEDYYNRSLTTEEVNDVLSITEGWAIAVCLLALQSNDSSLAIEEIKNLSLHDFFSYLSEEVFENLKAEEKESLLKCSIFQTFTLELLKEFYEEEVAGQIKAIVQRQSFIQPLVGFQEFRFHALFHQFLEIKLLERNKTEYQELHKKATVYFTRQNHAVKALYHSMKSKDEQLITTSLVHFASYFIEAGQFDYFLERLRELSLENKNTSYILYFYEGECQRFKAQYEKAKRAYEECLRLAEKSNDNFAAFKANAGMAHIYLDTIQPGLAENYLIEALKLSEVVELEQGEYYQLERQYAENLVNLGRAGEAERRVYAKKLPEHVLMQGNLDVRILLRQGKLAEANRLIRKREGRESLALDAHRETDVLHALILTLMGDLEQAFEYAIKSIRNSVKDHAQYSEAVAYLRKGHAMMLLFPDSLSSAESCYLKTNDLMDHIQVTRAKAESFMGLAIVKSRQGLMQEAISSVSQGLYETERVQDQWVSALLFTALTLIYVENGEFEKANHSAQKANELYLKSPDHFGEMVSNFWLAYIACKQGNGDEFNHYFLQFLTLCNEHHYYFFIKKQTLFGPKSFHVFLEMINEWLKFNPKEQQQALLSLFQIKKESVIPKTSFSLQLFGPFTMVRNHEEIIQDKEWKREKAKELFIYLFMNQHRYVSKEEIMNTLWPNSEEQSMNRDFKVAYNACLKVIEPTRLARDESAYIGRKQSMYQLHQNKAFTSDVDDFKRFAARGLEEKDPAIALEWLLKAASLYKGDLLEDLSSIEWLTREREQLRRTNIMVIERIAQNYTRLKEFQSTIDWAEKLILLEPTWEEGYRLLMLAYYYQNNRAQAVKWYEKCVEVLDDELSIAPMETTNEIFDMITR</sequence>
<dbReference type="Gene3D" id="1.25.40.10">
    <property type="entry name" value="Tetratricopeptide repeat domain"/>
    <property type="match status" value="3"/>
</dbReference>
<dbReference type="SUPFAM" id="SSF52540">
    <property type="entry name" value="P-loop containing nucleoside triphosphate hydrolases"/>
    <property type="match status" value="1"/>
</dbReference>
<dbReference type="Gene3D" id="1.10.10.10">
    <property type="entry name" value="Winged helix-like DNA-binding domain superfamily/Winged helix DNA-binding domain"/>
    <property type="match status" value="1"/>
</dbReference>
<dbReference type="InterPro" id="IPR059106">
    <property type="entry name" value="WHD_MalT"/>
</dbReference>
<reference evidence="3 4" key="1">
    <citation type="submission" date="2018-08" db="EMBL/GenBank/DDBJ databases">
        <title>Lysinibacillus sp. YLB-03 draft genome sequence.</title>
        <authorList>
            <person name="Yu L."/>
        </authorList>
    </citation>
    <scope>NUCLEOTIDE SEQUENCE [LARGE SCALE GENOMIC DNA]</scope>
    <source>
        <strain evidence="3 4">YLB-03</strain>
    </source>
</reference>
<feature type="domain" description="Bacterial transcriptional activator" evidence="2">
    <location>
        <begin position="927"/>
        <end position="1069"/>
    </location>
</feature>
<evidence type="ECO:0000313" key="3">
    <source>
        <dbReference type="EMBL" id="RHW39274.1"/>
    </source>
</evidence>
<name>A0A396SD71_9BACL</name>
<keyword evidence="1" id="KW-0175">Coiled coil</keyword>
<dbReference type="SMART" id="SM00028">
    <property type="entry name" value="TPR"/>
    <property type="match status" value="5"/>
</dbReference>
<dbReference type="InterPro" id="IPR019734">
    <property type="entry name" value="TPR_rpt"/>
</dbReference>
<evidence type="ECO:0000256" key="1">
    <source>
        <dbReference type="SAM" id="Coils"/>
    </source>
</evidence>
<evidence type="ECO:0000259" key="2">
    <source>
        <dbReference type="SMART" id="SM01043"/>
    </source>
</evidence>
<keyword evidence="4" id="KW-1185">Reference proteome</keyword>
<organism evidence="3 4">
    <name type="scientific">Ureibacillus yapensis</name>
    <dbReference type="NCBI Taxonomy" id="2304605"/>
    <lineage>
        <taxon>Bacteria</taxon>
        <taxon>Bacillati</taxon>
        <taxon>Bacillota</taxon>
        <taxon>Bacilli</taxon>
        <taxon>Bacillales</taxon>
        <taxon>Caryophanaceae</taxon>
        <taxon>Ureibacillus</taxon>
    </lineage>
</organism>
<dbReference type="PANTHER" id="PTHR35807:SF2">
    <property type="entry name" value="TRANSCRIPTIONAL ACTIVATOR DOMAIN"/>
    <property type="match status" value="1"/>
</dbReference>
<evidence type="ECO:0000313" key="4">
    <source>
        <dbReference type="Proteomes" id="UP000265692"/>
    </source>
</evidence>
<dbReference type="Pfam" id="PF03704">
    <property type="entry name" value="BTAD"/>
    <property type="match status" value="1"/>
</dbReference>
<dbReference type="SUPFAM" id="SSF48452">
    <property type="entry name" value="TPR-like"/>
    <property type="match status" value="2"/>
</dbReference>
<proteinExistence type="predicted"/>
<dbReference type="InterPro" id="IPR011990">
    <property type="entry name" value="TPR-like_helical_dom_sf"/>
</dbReference>
<dbReference type="PANTHER" id="PTHR35807">
    <property type="entry name" value="TRANSCRIPTIONAL REGULATOR REDD-RELATED"/>
    <property type="match status" value="1"/>
</dbReference>
<dbReference type="AlphaFoldDB" id="A0A396SD71"/>
<feature type="coiled-coil region" evidence="1">
    <location>
        <begin position="427"/>
        <end position="454"/>
    </location>
</feature>
<accession>A0A396SD71</accession>
<dbReference type="EMBL" id="QWEI01000001">
    <property type="protein sequence ID" value="RHW39274.1"/>
    <property type="molecule type" value="Genomic_DNA"/>
</dbReference>
<dbReference type="Pfam" id="PF25873">
    <property type="entry name" value="WHD_MalT"/>
    <property type="match status" value="1"/>
</dbReference>
<comment type="caution">
    <text evidence="3">The sequence shown here is derived from an EMBL/GenBank/DDBJ whole genome shotgun (WGS) entry which is preliminary data.</text>
</comment>
<dbReference type="InterPro" id="IPR036388">
    <property type="entry name" value="WH-like_DNA-bd_sf"/>
</dbReference>
<gene>
    <name evidence="3" type="ORF">D1B33_00005</name>
</gene>
<protein>
    <submittedName>
        <fullName evidence="3">Transcriptional regulator</fullName>
    </submittedName>
</protein>